<dbReference type="GO" id="GO:0006281">
    <property type="term" value="P:DNA repair"/>
    <property type="evidence" value="ECO:0007669"/>
    <property type="project" value="InterPro"/>
</dbReference>
<dbReference type="GO" id="GO:0008270">
    <property type="term" value="F:zinc ion binding"/>
    <property type="evidence" value="ECO:0007669"/>
    <property type="project" value="InterPro"/>
</dbReference>
<dbReference type="OrthoDB" id="9811249at2"/>
<dbReference type="InterPro" id="IPR014048">
    <property type="entry name" value="MethylDNA_cys_MeTrfase_DNA-bd"/>
</dbReference>
<organism evidence="8 9">
    <name type="scientific">Cobetia crustatorum</name>
    <dbReference type="NCBI Taxonomy" id="553385"/>
    <lineage>
        <taxon>Bacteria</taxon>
        <taxon>Pseudomonadati</taxon>
        <taxon>Pseudomonadota</taxon>
        <taxon>Gammaproteobacteria</taxon>
        <taxon>Oceanospirillales</taxon>
        <taxon>Halomonadaceae</taxon>
        <taxon>Cobetia</taxon>
    </lineage>
</organism>
<dbReference type="SUPFAM" id="SSF46689">
    <property type="entry name" value="Homeodomain-like"/>
    <property type="match status" value="1"/>
</dbReference>
<dbReference type="AlphaFoldDB" id="A0A558HH00"/>
<keyword evidence="8" id="KW-0808">Transferase</keyword>
<dbReference type="InterPro" id="IPR036388">
    <property type="entry name" value="WH-like_DNA-bd_sf"/>
</dbReference>
<keyword evidence="5" id="KW-0010">Activator</keyword>
<dbReference type="Pfam" id="PF01035">
    <property type="entry name" value="DNA_binding_1"/>
    <property type="match status" value="1"/>
</dbReference>
<dbReference type="EC" id="2.1.1.63" evidence="8"/>
<dbReference type="Pfam" id="PF12833">
    <property type="entry name" value="HTH_18"/>
    <property type="match status" value="1"/>
</dbReference>
<comment type="cofactor">
    <cofactor evidence="1">
        <name>Zn(2+)</name>
        <dbReference type="ChEBI" id="CHEBI:29105"/>
    </cofactor>
</comment>
<dbReference type="EMBL" id="VNFH01000010">
    <property type="protein sequence ID" value="TVU68416.1"/>
    <property type="molecule type" value="Genomic_DNA"/>
</dbReference>
<keyword evidence="9" id="KW-1185">Reference proteome</keyword>
<sequence>MTAAYSETDSVQANKTAADEALWQRVLSRQGNPGETIRYGVITTGIFCRVGCPSPSPLRDNVRIYPDNQTARAAGLRACRRCHPESEREVGAIESNHWLLATCRQLEAAIAAGETAPSLATLATRAGLSTSHLQRRFKTLLGLSPAEYASGLRQLRFHDLLEQGSSVTDAILAAGYRSTSRAYARADGISPSVRQQGGKGETLLGLHWPCSFGVPEQHCWLSAGISERGVVVIQLTDSREAGQQALEARLPKARWQHIDPQDENGQSLHAVLGARLLALCEQPEISHALFLELPLDIRGTTFQLTVWQQLNATLSGNTLTYRQLAEALGRPTASRAVANACGANPLALLTPCHRVVRGDGGLGGYRWGVELKQARLVQEAETTLLPEPELKPER</sequence>
<evidence type="ECO:0000259" key="7">
    <source>
        <dbReference type="PROSITE" id="PS01124"/>
    </source>
</evidence>
<dbReference type="Gene3D" id="3.30.160.70">
    <property type="entry name" value="Methylated DNA-protein cysteine methyltransferase domain"/>
    <property type="match status" value="1"/>
</dbReference>
<reference evidence="8 9" key="1">
    <citation type="submission" date="2019-07" db="EMBL/GenBank/DDBJ databases">
        <title>Diversity of Bacteria from Kongsfjorden, Arctic.</title>
        <authorList>
            <person name="Yu Y."/>
        </authorList>
    </citation>
    <scope>NUCLEOTIDE SEQUENCE [LARGE SCALE GENOMIC DNA]</scope>
    <source>
        <strain evidence="8 9">SM1923</strain>
    </source>
</reference>
<dbReference type="Gene3D" id="3.40.10.10">
    <property type="entry name" value="DNA Methylphosphotriester Repair Domain"/>
    <property type="match status" value="1"/>
</dbReference>
<name>A0A558HH00_9GAMM</name>
<evidence type="ECO:0000256" key="6">
    <source>
        <dbReference type="ARBA" id="ARBA00023163"/>
    </source>
</evidence>
<dbReference type="SUPFAM" id="SSF57884">
    <property type="entry name" value="Ada DNA repair protein, N-terminal domain (N-Ada 10)"/>
    <property type="match status" value="1"/>
</dbReference>
<dbReference type="InterPro" id="IPR004026">
    <property type="entry name" value="Ada_DNA_repair_Zn-bd"/>
</dbReference>
<feature type="domain" description="HTH araC/xylS-type" evidence="7">
    <location>
        <begin position="118"/>
        <end position="197"/>
    </location>
</feature>
<dbReference type="STRING" id="553385.GCA_000591415_01619"/>
<dbReference type="PANTHER" id="PTHR10815:SF14">
    <property type="entry name" value="BIFUNCTIONAL TRANSCRIPTIONAL ACTIVATOR_DNA REPAIR ENZYME ADA"/>
    <property type="match status" value="1"/>
</dbReference>
<evidence type="ECO:0000256" key="5">
    <source>
        <dbReference type="ARBA" id="ARBA00023159"/>
    </source>
</evidence>
<evidence type="ECO:0000256" key="2">
    <source>
        <dbReference type="ARBA" id="ARBA00022603"/>
    </source>
</evidence>
<keyword evidence="2 8" id="KW-0489">Methyltransferase</keyword>
<dbReference type="Gene3D" id="1.10.10.10">
    <property type="entry name" value="Winged helix-like DNA-binding domain superfamily/Winged helix DNA-binding domain"/>
    <property type="match status" value="1"/>
</dbReference>
<dbReference type="CDD" id="cd06445">
    <property type="entry name" value="ATase"/>
    <property type="match status" value="1"/>
</dbReference>
<dbReference type="PROSITE" id="PS01124">
    <property type="entry name" value="HTH_ARAC_FAMILY_2"/>
    <property type="match status" value="1"/>
</dbReference>
<dbReference type="Proteomes" id="UP000319941">
    <property type="component" value="Unassembled WGS sequence"/>
</dbReference>
<protein>
    <submittedName>
        <fullName evidence="8">Methylated-DNA--[protein]-cysteine S-methyltransferase</fullName>
        <ecNumber evidence="8">2.1.1.63</ecNumber>
    </submittedName>
</protein>
<dbReference type="GO" id="GO:0003700">
    <property type="term" value="F:DNA-binding transcription factor activity"/>
    <property type="evidence" value="ECO:0007669"/>
    <property type="project" value="InterPro"/>
</dbReference>
<dbReference type="RefSeq" id="WP_088743684.1">
    <property type="nucleotide sequence ID" value="NZ_CAWOWR010000002.1"/>
</dbReference>
<keyword evidence="3" id="KW-0227">DNA damage</keyword>
<gene>
    <name evidence="8" type="ORF">FQP86_14585</name>
</gene>
<dbReference type="GO" id="GO:0043565">
    <property type="term" value="F:sequence-specific DNA binding"/>
    <property type="evidence" value="ECO:0007669"/>
    <property type="project" value="InterPro"/>
</dbReference>
<accession>A0A558HH00</accession>
<keyword evidence="4" id="KW-0805">Transcription regulation</keyword>
<proteinExistence type="predicted"/>
<dbReference type="GO" id="GO:0032259">
    <property type="term" value="P:methylation"/>
    <property type="evidence" value="ECO:0007669"/>
    <property type="project" value="UniProtKB-KW"/>
</dbReference>
<dbReference type="Gene3D" id="1.10.10.60">
    <property type="entry name" value="Homeodomain-like"/>
    <property type="match status" value="1"/>
</dbReference>
<evidence type="ECO:0000313" key="8">
    <source>
        <dbReference type="EMBL" id="TVU68416.1"/>
    </source>
</evidence>
<dbReference type="GO" id="GO:0003908">
    <property type="term" value="F:methylated-DNA-[protein]-cysteine S-methyltransferase activity"/>
    <property type="evidence" value="ECO:0007669"/>
    <property type="project" value="UniProtKB-EC"/>
</dbReference>
<dbReference type="NCBIfam" id="TIGR00589">
    <property type="entry name" value="ogt"/>
    <property type="match status" value="1"/>
</dbReference>
<evidence type="ECO:0000313" key="9">
    <source>
        <dbReference type="Proteomes" id="UP000319941"/>
    </source>
</evidence>
<evidence type="ECO:0000256" key="4">
    <source>
        <dbReference type="ARBA" id="ARBA00023015"/>
    </source>
</evidence>
<dbReference type="Pfam" id="PF02805">
    <property type="entry name" value="Ada_Zn_binding"/>
    <property type="match status" value="1"/>
</dbReference>
<dbReference type="SMART" id="SM00342">
    <property type="entry name" value="HTH_ARAC"/>
    <property type="match status" value="1"/>
</dbReference>
<dbReference type="SUPFAM" id="SSF46767">
    <property type="entry name" value="Methylated DNA-protein cysteine methyltransferase, C-terminal domain"/>
    <property type="match status" value="1"/>
</dbReference>
<dbReference type="PANTHER" id="PTHR10815">
    <property type="entry name" value="METHYLATED-DNA--PROTEIN-CYSTEINE METHYLTRANSFERASE"/>
    <property type="match status" value="1"/>
</dbReference>
<evidence type="ECO:0000256" key="3">
    <source>
        <dbReference type="ARBA" id="ARBA00022763"/>
    </source>
</evidence>
<keyword evidence="6" id="KW-0804">Transcription</keyword>
<comment type="caution">
    <text evidence="8">The sequence shown here is derived from an EMBL/GenBank/DDBJ whole genome shotgun (WGS) entry which is preliminary data.</text>
</comment>
<dbReference type="InterPro" id="IPR009057">
    <property type="entry name" value="Homeodomain-like_sf"/>
</dbReference>
<dbReference type="InterPro" id="IPR035451">
    <property type="entry name" value="Ada-like_dom_sf"/>
</dbReference>
<dbReference type="InterPro" id="IPR036217">
    <property type="entry name" value="MethylDNA_cys_MeTrfase_DNAb"/>
</dbReference>
<evidence type="ECO:0000256" key="1">
    <source>
        <dbReference type="ARBA" id="ARBA00001947"/>
    </source>
</evidence>
<dbReference type="InterPro" id="IPR018060">
    <property type="entry name" value="HTH_AraC"/>
</dbReference>